<accession>A0A1H3K2C2</accession>
<dbReference type="OrthoDB" id="3540094at2"/>
<proteinExistence type="predicted"/>
<dbReference type="STRING" id="405436.SAMN05444365_102331"/>
<evidence type="ECO:0000313" key="2">
    <source>
        <dbReference type="EMBL" id="SDY45989.1"/>
    </source>
</evidence>
<dbReference type="RefSeq" id="WP_139307195.1">
    <property type="nucleotide sequence ID" value="NZ_FNPH01000002.1"/>
</dbReference>
<reference evidence="3" key="1">
    <citation type="submission" date="2016-10" db="EMBL/GenBank/DDBJ databases">
        <authorList>
            <person name="Varghese N."/>
            <person name="Submissions S."/>
        </authorList>
    </citation>
    <scope>NUCLEOTIDE SEQUENCE [LARGE SCALE GENOMIC DNA]</scope>
    <source>
        <strain evidence="3">DSM 45245</strain>
    </source>
</reference>
<organism evidence="2 3">
    <name type="scientific">Micromonospora pattaloongensis</name>
    <dbReference type="NCBI Taxonomy" id="405436"/>
    <lineage>
        <taxon>Bacteria</taxon>
        <taxon>Bacillati</taxon>
        <taxon>Actinomycetota</taxon>
        <taxon>Actinomycetes</taxon>
        <taxon>Micromonosporales</taxon>
        <taxon>Micromonosporaceae</taxon>
        <taxon>Micromonospora</taxon>
    </lineage>
</organism>
<dbReference type="Proteomes" id="UP000242415">
    <property type="component" value="Unassembled WGS sequence"/>
</dbReference>
<feature type="region of interest" description="Disordered" evidence="1">
    <location>
        <begin position="1"/>
        <end position="20"/>
    </location>
</feature>
<protein>
    <submittedName>
        <fullName evidence="2">Uncharacterized protein</fullName>
    </submittedName>
</protein>
<name>A0A1H3K2C2_9ACTN</name>
<dbReference type="EMBL" id="FNPH01000002">
    <property type="protein sequence ID" value="SDY45989.1"/>
    <property type="molecule type" value="Genomic_DNA"/>
</dbReference>
<keyword evidence="3" id="KW-1185">Reference proteome</keyword>
<sequence>MSTELDASGAPLREPPAPARPRHARLPWVVAILAATVCAVLIVQRIDADGGPADLRGQLASRMVTVLEQTPPDQHHGHGEHVNQATEGRPRIVCGVRVFGFEPATADRLDAVRTVYGHHLCAVAQPGLAWDGAVKLVGPLVLDLSTDPPTIEVAEASATVSFRDRVRQLIPERYQEQAFQESLEPATMTELRRRYDEAARG</sequence>
<gene>
    <name evidence="2" type="ORF">SAMN05444365_102331</name>
</gene>
<dbReference type="AlphaFoldDB" id="A0A1H3K2C2"/>
<evidence type="ECO:0000256" key="1">
    <source>
        <dbReference type="SAM" id="MobiDB-lite"/>
    </source>
</evidence>
<evidence type="ECO:0000313" key="3">
    <source>
        <dbReference type="Proteomes" id="UP000242415"/>
    </source>
</evidence>